<evidence type="ECO:0000313" key="4">
    <source>
        <dbReference type="Proteomes" id="UP001156389"/>
    </source>
</evidence>
<accession>A0ABT2JX09</accession>
<dbReference type="RefSeq" id="WP_260219740.1">
    <property type="nucleotide sequence ID" value="NZ_JAJAGO010000010.1"/>
</dbReference>
<reference evidence="3 4" key="1">
    <citation type="submission" date="2021-10" db="EMBL/GenBank/DDBJ databases">
        <title>Streptomyces gossypii sp. nov., isolated from soil collected from cotton field.</title>
        <authorList>
            <person name="Ge X."/>
            <person name="Chen X."/>
            <person name="Liu W."/>
        </authorList>
    </citation>
    <scope>NUCLEOTIDE SEQUENCE [LARGE SCALE GENOMIC DNA]</scope>
    <source>
        <strain evidence="3 4">N2-109</strain>
    </source>
</reference>
<feature type="domain" description="Erythromycin biosynthesis protein CIII-like C-terminal" evidence="2">
    <location>
        <begin position="287"/>
        <end position="385"/>
    </location>
</feature>
<organism evidence="3 4">
    <name type="scientific">Streptomyces gossypii</name>
    <dbReference type="NCBI Taxonomy" id="2883101"/>
    <lineage>
        <taxon>Bacteria</taxon>
        <taxon>Bacillati</taxon>
        <taxon>Actinomycetota</taxon>
        <taxon>Actinomycetes</taxon>
        <taxon>Kitasatosporales</taxon>
        <taxon>Streptomycetaceae</taxon>
        <taxon>Streptomyces</taxon>
    </lineage>
</organism>
<dbReference type="PANTHER" id="PTHR48050">
    <property type="entry name" value="STEROL 3-BETA-GLUCOSYLTRANSFERASE"/>
    <property type="match status" value="1"/>
</dbReference>
<dbReference type="SUPFAM" id="SSF53756">
    <property type="entry name" value="UDP-Glycosyltransferase/glycogen phosphorylase"/>
    <property type="match status" value="1"/>
</dbReference>
<protein>
    <submittedName>
        <fullName evidence="3">Glycosyltransferase</fullName>
    </submittedName>
</protein>
<gene>
    <name evidence="3" type="ORF">LHJ74_21330</name>
</gene>
<dbReference type="EMBL" id="JAJAGO010000010">
    <property type="protein sequence ID" value="MCT2592416.1"/>
    <property type="molecule type" value="Genomic_DNA"/>
</dbReference>
<dbReference type="CDD" id="cd03784">
    <property type="entry name" value="GT1_Gtf-like"/>
    <property type="match status" value="1"/>
</dbReference>
<dbReference type="PANTHER" id="PTHR48050:SF13">
    <property type="entry name" value="STEROL 3-BETA-GLUCOSYLTRANSFERASE UGT80A2"/>
    <property type="match status" value="1"/>
</dbReference>
<dbReference type="Proteomes" id="UP001156389">
    <property type="component" value="Unassembled WGS sequence"/>
</dbReference>
<dbReference type="InterPro" id="IPR002213">
    <property type="entry name" value="UDP_glucos_trans"/>
</dbReference>
<proteinExistence type="predicted"/>
<sequence length="417" mass="43284">MSRILFVVPPLAGHVNPAAAVAAELEARGHQVAWAGQPAALARCLGPGARVYFCAGPTGARPDVRPGDRPGEPRGAAALKDLWEEFFAPLAVAMAPGVTAAVLEFFPDFLVVDQQTVAGALVAERLRVPFVTSCTTSAELAGSLTGVPKVADGIARLLGGLRQRLGDPSARYDPRFSPLLTLVFSTPEITGAHALPVTPLRFLGPAVGPRPGAPDFPWEWLDRGSGHGRERLALVTLGTAGSTAGAPFLQACVTAVRARRGEVRAVVVDPAGVLGDAAAAAAEDPDVLVRASVPQLALLERARAVICHGGHHTVTEALWHGVPLVVAPVRDDQPVVAAQVTAAGVGVRVRFRRADPVRVGSALDAVLEKPGYAAAARRVRTAFRAAGGAAAAAAQLDELAIEEDDFPWHSRAARPAT</sequence>
<evidence type="ECO:0000259" key="2">
    <source>
        <dbReference type="Pfam" id="PF06722"/>
    </source>
</evidence>
<comment type="caution">
    <text evidence="3">The sequence shown here is derived from an EMBL/GenBank/DDBJ whole genome shotgun (WGS) entry which is preliminary data.</text>
</comment>
<name>A0ABT2JX09_9ACTN</name>
<keyword evidence="4" id="KW-1185">Reference proteome</keyword>
<dbReference type="Gene3D" id="3.40.50.2000">
    <property type="entry name" value="Glycogen Phosphorylase B"/>
    <property type="match status" value="2"/>
</dbReference>
<dbReference type="InterPro" id="IPR010610">
    <property type="entry name" value="EryCIII-like_C"/>
</dbReference>
<evidence type="ECO:0000313" key="3">
    <source>
        <dbReference type="EMBL" id="MCT2592416.1"/>
    </source>
</evidence>
<evidence type="ECO:0000256" key="1">
    <source>
        <dbReference type="ARBA" id="ARBA00022679"/>
    </source>
</evidence>
<dbReference type="Pfam" id="PF06722">
    <property type="entry name" value="EryCIII-like_C"/>
    <property type="match status" value="1"/>
</dbReference>
<dbReference type="InterPro" id="IPR050426">
    <property type="entry name" value="Glycosyltransferase_28"/>
</dbReference>
<keyword evidence="1" id="KW-0808">Transferase</keyword>